<dbReference type="InterPro" id="IPR002931">
    <property type="entry name" value="Transglutaminase-like"/>
</dbReference>
<evidence type="ECO:0000256" key="1">
    <source>
        <dbReference type="ARBA" id="ARBA00009390"/>
    </source>
</evidence>
<dbReference type="InterPro" id="IPR029071">
    <property type="entry name" value="Ubiquitin-like_domsf"/>
</dbReference>
<dbReference type="SUPFAM" id="SSF54236">
    <property type="entry name" value="Ubiquitin-like"/>
    <property type="match status" value="1"/>
</dbReference>
<dbReference type="InterPro" id="IPR038765">
    <property type="entry name" value="Papain-like_cys_pep_sf"/>
</dbReference>
<keyword evidence="6" id="KW-1185">Reference proteome</keyword>
<name>A0ABQ8Z7E9_9EUKA</name>
<evidence type="ECO:0000313" key="5">
    <source>
        <dbReference type="EMBL" id="KAJ6252802.1"/>
    </source>
</evidence>
<evidence type="ECO:0000259" key="4">
    <source>
        <dbReference type="SMART" id="SM00460"/>
    </source>
</evidence>
<keyword evidence="3" id="KW-0862">Zinc</keyword>
<dbReference type="PANTHER" id="PTHR12143">
    <property type="entry name" value="PEPTIDE N-GLYCANASE PNGASE -RELATED"/>
    <property type="match status" value="1"/>
</dbReference>
<dbReference type="PANTHER" id="PTHR12143:SF19">
    <property type="entry name" value="PEPTIDE-N(4)-(N-ACETYL-BETA-GLUCOSAMINYL)ASPARAGINE AMIDASE"/>
    <property type="match status" value="1"/>
</dbReference>
<gene>
    <name evidence="5" type="ORF">M0813_13865</name>
</gene>
<evidence type="ECO:0000256" key="2">
    <source>
        <dbReference type="ARBA" id="ARBA00022723"/>
    </source>
</evidence>
<dbReference type="SMART" id="SM00460">
    <property type="entry name" value="TGc"/>
    <property type="match status" value="1"/>
</dbReference>
<accession>A0ABQ8Z7E9</accession>
<dbReference type="SUPFAM" id="SSF54001">
    <property type="entry name" value="Cysteine proteinases"/>
    <property type="match status" value="1"/>
</dbReference>
<evidence type="ECO:0000313" key="6">
    <source>
        <dbReference type="Proteomes" id="UP001150062"/>
    </source>
</evidence>
<evidence type="ECO:0000256" key="3">
    <source>
        <dbReference type="ARBA" id="ARBA00022833"/>
    </source>
</evidence>
<protein>
    <submittedName>
        <fullName evidence="5">Peptide-n(4)-(N-acetyl-beta-glucosaminyl)asparagine amidase</fullName>
    </submittedName>
</protein>
<dbReference type="Pfam" id="PF03835">
    <property type="entry name" value="Rad4"/>
    <property type="match status" value="1"/>
</dbReference>
<feature type="domain" description="Transglutaminase-like" evidence="4">
    <location>
        <begin position="254"/>
        <end position="309"/>
    </location>
</feature>
<dbReference type="Proteomes" id="UP001150062">
    <property type="component" value="Unassembled WGS sequence"/>
</dbReference>
<keyword evidence="2" id="KW-0479">Metal-binding</keyword>
<comment type="caution">
    <text evidence="5">The sequence shown here is derived from an EMBL/GenBank/DDBJ whole genome shotgun (WGS) entry which is preliminary data.</text>
</comment>
<sequence length="424" mass="50035">MEFSVKYKERKIPFVLKPETSVLELKKILFSYSNIPHQLQILVSNEQPLSNEMGICDIEFTKDKLVHLTIDSNVDEVLSKFPEGEVTNYQKKMMVDIDLGNNFENRISAIKMMRRIYGYLYRVGQYQEQRLHELIQKTIPIADLVNSEMFLESEKAQIYLDSTEQAKPLLRCDQFNKAGRWGFLLSLMHWFKTKFFKWFGKIECPKCNAPMERQGYTAAFEEDLKYGAPRVEQFCCTSCKHLLRFPRYNSVERLLQSRIGRCGEWANVFAGMTTAFGYDTRLVLDLTDHVWVEVFNESTQKWIHFDPCEDISDKPLTYEVGWGKKLTYIIAFGPLEVVDVTPRYTQALEQVYNRRFEEYQLEENWFSSLLHKINSKLQEKVDPQILELVGKRNKSEQNEFELKITKRDLKKEETRSRISGFEKK</sequence>
<dbReference type="Gene3D" id="3.10.620.30">
    <property type="match status" value="1"/>
</dbReference>
<reference evidence="5" key="1">
    <citation type="submission" date="2022-08" db="EMBL/GenBank/DDBJ databases">
        <title>Novel sulfate-reducing endosymbionts in the free-living metamonad Anaeramoeba.</title>
        <authorList>
            <person name="Jerlstrom-Hultqvist J."/>
            <person name="Cepicka I."/>
            <person name="Gallot-Lavallee L."/>
            <person name="Salas-Leiva D."/>
            <person name="Curtis B.A."/>
            <person name="Zahonova K."/>
            <person name="Pipaliya S."/>
            <person name="Dacks J."/>
            <person name="Roger A.J."/>
        </authorList>
    </citation>
    <scope>NUCLEOTIDE SEQUENCE</scope>
    <source>
        <strain evidence="5">Schooner1</strain>
    </source>
</reference>
<dbReference type="InterPro" id="IPR050883">
    <property type="entry name" value="PNGase"/>
</dbReference>
<dbReference type="Gene3D" id="2.20.25.10">
    <property type="match status" value="1"/>
</dbReference>
<dbReference type="Gene3D" id="3.10.20.90">
    <property type="entry name" value="Phosphatidylinositol 3-kinase Catalytic Subunit, Chain A, domain 1"/>
    <property type="match status" value="1"/>
</dbReference>
<dbReference type="EMBL" id="JAOAOG010000039">
    <property type="protein sequence ID" value="KAJ6252802.1"/>
    <property type="molecule type" value="Genomic_DNA"/>
</dbReference>
<organism evidence="5 6">
    <name type="scientific">Anaeramoeba flamelloides</name>
    <dbReference type="NCBI Taxonomy" id="1746091"/>
    <lineage>
        <taxon>Eukaryota</taxon>
        <taxon>Metamonada</taxon>
        <taxon>Anaeramoebidae</taxon>
        <taxon>Anaeramoeba</taxon>
    </lineage>
</organism>
<dbReference type="InterPro" id="IPR018325">
    <property type="entry name" value="Rad4/PNGase_transGLS-fold"/>
</dbReference>
<proteinExistence type="inferred from homology"/>
<comment type="similarity">
    <text evidence="1">Belongs to the transglutaminase-like superfamily. PNGase family.</text>
</comment>